<reference evidence="1 2" key="1">
    <citation type="journal article" date="2018" name="Sci. Rep.">
        <title>Genomic signatures of local adaptation to the degree of environmental predictability in rotifers.</title>
        <authorList>
            <person name="Franch-Gras L."/>
            <person name="Hahn C."/>
            <person name="Garcia-Roger E.M."/>
            <person name="Carmona M.J."/>
            <person name="Serra M."/>
            <person name="Gomez A."/>
        </authorList>
    </citation>
    <scope>NUCLEOTIDE SEQUENCE [LARGE SCALE GENOMIC DNA]</scope>
    <source>
        <strain evidence="1">HYR1</strain>
    </source>
</reference>
<evidence type="ECO:0000313" key="1">
    <source>
        <dbReference type="EMBL" id="RNA02170.1"/>
    </source>
</evidence>
<comment type="caution">
    <text evidence="1">The sequence shown here is derived from an EMBL/GenBank/DDBJ whole genome shotgun (WGS) entry which is preliminary data.</text>
</comment>
<keyword evidence="2" id="KW-1185">Reference proteome</keyword>
<dbReference type="Proteomes" id="UP000276133">
    <property type="component" value="Unassembled WGS sequence"/>
</dbReference>
<gene>
    <name evidence="1" type="ORF">BpHYR1_022070</name>
</gene>
<name>A0A3M7PSZ5_BRAPC</name>
<organism evidence="1 2">
    <name type="scientific">Brachionus plicatilis</name>
    <name type="common">Marine rotifer</name>
    <name type="synonym">Brachionus muelleri</name>
    <dbReference type="NCBI Taxonomy" id="10195"/>
    <lineage>
        <taxon>Eukaryota</taxon>
        <taxon>Metazoa</taxon>
        <taxon>Spiralia</taxon>
        <taxon>Gnathifera</taxon>
        <taxon>Rotifera</taxon>
        <taxon>Eurotatoria</taxon>
        <taxon>Monogononta</taxon>
        <taxon>Pseudotrocha</taxon>
        <taxon>Ploima</taxon>
        <taxon>Brachionidae</taxon>
        <taxon>Brachionus</taxon>
    </lineage>
</organism>
<accession>A0A3M7PSZ5</accession>
<sequence>MLKISTNQIVSACDTPTRPVEHRHRRAKSYKMSPRNNFSDEILDKLEIL</sequence>
<evidence type="ECO:0000313" key="2">
    <source>
        <dbReference type="Proteomes" id="UP000276133"/>
    </source>
</evidence>
<dbReference type="EMBL" id="REGN01009019">
    <property type="protein sequence ID" value="RNA02170.1"/>
    <property type="molecule type" value="Genomic_DNA"/>
</dbReference>
<proteinExistence type="predicted"/>
<dbReference type="AlphaFoldDB" id="A0A3M7PSZ5"/>
<protein>
    <submittedName>
        <fullName evidence="1">Uncharacterized protein</fullName>
    </submittedName>
</protein>